<proteinExistence type="predicted"/>
<dbReference type="AlphaFoldDB" id="A0A7H0H4V7"/>
<accession>A0A7H0H4V7</accession>
<dbReference type="EMBL" id="CP060789">
    <property type="protein sequence ID" value="QNP55573.1"/>
    <property type="molecule type" value="Genomic_DNA"/>
</dbReference>
<keyword evidence="2" id="KW-1185">Reference proteome</keyword>
<name>A0A7H0H4V7_9ACTN</name>
<evidence type="ECO:0000313" key="1">
    <source>
        <dbReference type="EMBL" id="QNP55573.1"/>
    </source>
</evidence>
<evidence type="ECO:0000313" key="2">
    <source>
        <dbReference type="Proteomes" id="UP000516117"/>
    </source>
</evidence>
<gene>
    <name evidence="1" type="ORF">H9L22_15570</name>
</gene>
<dbReference type="RefSeq" id="WP_187720703.1">
    <property type="nucleotide sequence ID" value="NZ_BAABBL010000020.1"/>
</dbReference>
<sequence>MATESFAGPVDYVVFRFDDGADIGPGLAALLEAVDQGIIEILDLAVVSLTAEAAVTRLALADLNATSSVDLSIFDGAASHILDDDDLTKISGELTPGRFALAVVYEDRSLATAAAAWATVGGTELFSGGIDLADLEATLEGNQS</sequence>
<dbReference type="Proteomes" id="UP000516117">
    <property type="component" value="Chromosome"/>
</dbReference>
<reference evidence="1 2" key="1">
    <citation type="submission" date="2020-08" db="EMBL/GenBank/DDBJ databases">
        <title>Genome sequence of Tessaracoccus defluvii JCM 17540T.</title>
        <authorList>
            <person name="Hyun D.-W."/>
            <person name="Bae J.-W."/>
        </authorList>
    </citation>
    <scope>NUCLEOTIDE SEQUENCE [LARGE SCALE GENOMIC DNA]</scope>
    <source>
        <strain evidence="1 2">JCM 17540</strain>
    </source>
</reference>
<dbReference type="KEGG" id="tdf:H9L22_15570"/>
<evidence type="ECO:0008006" key="3">
    <source>
        <dbReference type="Google" id="ProtNLM"/>
    </source>
</evidence>
<organism evidence="1 2">
    <name type="scientific">Tessaracoccus defluvii</name>
    <dbReference type="NCBI Taxonomy" id="1285901"/>
    <lineage>
        <taxon>Bacteria</taxon>
        <taxon>Bacillati</taxon>
        <taxon>Actinomycetota</taxon>
        <taxon>Actinomycetes</taxon>
        <taxon>Propionibacteriales</taxon>
        <taxon>Propionibacteriaceae</taxon>
        <taxon>Tessaracoccus</taxon>
    </lineage>
</organism>
<protein>
    <recommendedName>
        <fullName evidence="3">DUF1269 domain-containing protein</fullName>
    </recommendedName>
</protein>